<dbReference type="KEGG" id="prag:EKN56_20495"/>
<dbReference type="EMBL" id="CP034752">
    <property type="protein sequence ID" value="QBH98560.1"/>
    <property type="molecule type" value="Genomic_DNA"/>
</dbReference>
<dbReference type="RefSeq" id="WP_130593487.1">
    <property type="nucleotide sequence ID" value="NZ_CP034752.1"/>
</dbReference>
<evidence type="ECO:0000313" key="1">
    <source>
        <dbReference type="EMBL" id="QBH98560.1"/>
    </source>
</evidence>
<gene>
    <name evidence="1" type="ORF">EKN56_20495</name>
</gene>
<evidence type="ECO:0000313" key="2">
    <source>
        <dbReference type="Proteomes" id="UP000293154"/>
    </source>
</evidence>
<protein>
    <submittedName>
        <fullName evidence="1">Uncharacterized protein</fullName>
    </submittedName>
</protein>
<reference evidence="1 2" key="1">
    <citation type="submission" date="2019-03" db="EMBL/GenBank/DDBJ databases">
        <title>Pragia sp. nov. isolated from the gut tract of Carduelis flavirostris.</title>
        <authorList>
            <person name="Ge Y."/>
        </authorList>
    </citation>
    <scope>NUCLEOTIDE SEQUENCE [LARGE SCALE GENOMIC DNA]</scope>
    <source>
        <strain evidence="1 2">CF-458</strain>
    </source>
</reference>
<accession>A0A411WR00</accession>
<keyword evidence="2" id="KW-1185">Reference proteome</keyword>
<dbReference type="Proteomes" id="UP000293154">
    <property type="component" value="Chromosome"/>
</dbReference>
<name>A0A411WR00_9GAMM</name>
<sequence length="88" mass="9526">MGNGHNTMTVSLDDVLRLGSEELAIHNGDKAIIVNGEEGSTLKLESGDGQWTMSQSNYQHDGNTYNVWTMSASGIEVLVEETVSPIIM</sequence>
<organism evidence="1 2">
    <name type="scientific">Limnobaculum zhutongyuii</name>
    <dbReference type="NCBI Taxonomy" id="2498113"/>
    <lineage>
        <taxon>Bacteria</taxon>
        <taxon>Pseudomonadati</taxon>
        <taxon>Pseudomonadota</taxon>
        <taxon>Gammaproteobacteria</taxon>
        <taxon>Enterobacterales</taxon>
        <taxon>Budviciaceae</taxon>
        <taxon>Limnobaculum</taxon>
    </lineage>
</organism>
<proteinExistence type="predicted"/>
<dbReference type="AlphaFoldDB" id="A0A411WR00"/>